<proteinExistence type="predicted"/>
<dbReference type="PANTHER" id="PTHR15909:SF0">
    <property type="entry name" value="LARGE RIBOSOMAL SUBUNIT PROTEIN BL35M"/>
    <property type="match status" value="1"/>
</dbReference>
<evidence type="ECO:0000313" key="1">
    <source>
        <dbReference type="EMBL" id="CAL4119080.1"/>
    </source>
</evidence>
<comment type="caution">
    <text evidence="1">The sequence shown here is derived from an EMBL/GenBank/DDBJ whole genome shotgun (WGS) entry which is preliminary data.</text>
</comment>
<dbReference type="EMBL" id="CAXKWB010017510">
    <property type="protein sequence ID" value="CAL4119080.1"/>
    <property type="molecule type" value="Genomic_DNA"/>
</dbReference>
<organism evidence="1 2">
    <name type="scientific">Meganyctiphanes norvegica</name>
    <name type="common">Northern krill</name>
    <name type="synonym">Thysanopoda norvegica</name>
    <dbReference type="NCBI Taxonomy" id="48144"/>
    <lineage>
        <taxon>Eukaryota</taxon>
        <taxon>Metazoa</taxon>
        <taxon>Ecdysozoa</taxon>
        <taxon>Arthropoda</taxon>
        <taxon>Crustacea</taxon>
        <taxon>Multicrustacea</taxon>
        <taxon>Malacostraca</taxon>
        <taxon>Eumalacostraca</taxon>
        <taxon>Eucarida</taxon>
        <taxon>Euphausiacea</taxon>
        <taxon>Euphausiidae</taxon>
        <taxon>Meganyctiphanes</taxon>
    </lineage>
</organism>
<keyword evidence="2" id="KW-1185">Reference proteome</keyword>
<dbReference type="GO" id="GO:1990904">
    <property type="term" value="C:ribonucleoprotein complex"/>
    <property type="evidence" value="ECO:0007669"/>
    <property type="project" value="UniProtKB-KW"/>
</dbReference>
<feature type="non-terminal residue" evidence="1">
    <location>
        <position position="200"/>
    </location>
</feature>
<reference evidence="1 2" key="1">
    <citation type="submission" date="2024-05" db="EMBL/GenBank/DDBJ databases">
        <authorList>
            <person name="Wallberg A."/>
        </authorList>
    </citation>
    <scope>NUCLEOTIDE SEQUENCE [LARGE SCALE GENOMIC DNA]</scope>
</reference>
<name>A0AAV2RAG8_MEGNR</name>
<dbReference type="Proteomes" id="UP001497623">
    <property type="component" value="Unassembled WGS sequence"/>
</dbReference>
<dbReference type="GO" id="GO:0005840">
    <property type="term" value="C:ribosome"/>
    <property type="evidence" value="ECO:0007669"/>
    <property type="project" value="UniProtKB-KW"/>
</dbReference>
<protein>
    <submittedName>
        <fullName evidence="1">Uncharacterized protein</fullName>
    </submittedName>
</protein>
<dbReference type="InterPro" id="IPR019338">
    <property type="entry name" value="Ribosomal_bL35m"/>
</dbReference>
<evidence type="ECO:0000313" key="2">
    <source>
        <dbReference type="Proteomes" id="UP001497623"/>
    </source>
</evidence>
<sequence length="200" mass="22913">MKKMVKYNTSIQQLFSCASRRWLAFSRPPVKMSLETINKQLSELLENNSVYITVYFGEPSDNLRSKMNRGAAFRSRHRDLGTISPSRNHTGHGIARKDLLIGVVASLPSTNISSSQPGCCISKRWLLDQLDRTPVQHSIQPSHKSNWGIWVRPRQGASKKIHKKKTKQVLRIKEHVFCNATQSTLLDKMLLHYGQKKKIY</sequence>
<accession>A0AAV2RAG8</accession>
<dbReference type="GO" id="GO:0005739">
    <property type="term" value="C:mitochondrion"/>
    <property type="evidence" value="ECO:0007669"/>
    <property type="project" value="UniProtKB-SubCell"/>
</dbReference>
<dbReference type="AlphaFoldDB" id="A0AAV2RAG8"/>
<dbReference type="PANTHER" id="PTHR15909">
    <property type="entry name" value="39S RIBOSOMAL PROTEIN L35, MITOCHONDRIAL"/>
    <property type="match status" value="1"/>
</dbReference>
<gene>
    <name evidence="1" type="ORF">MNOR_LOCUS21600</name>
</gene>